<dbReference type="PROSITE" id="PS00018">
    <property type="entry name" value="EF_HAND_1"/>
    <property type="match status" value="1"/>
</dbReference>
<feature type="domain" description="EF-hand" evidence="2">
    <location>
        <begin position="58"/>
        <end position="77"/>
    </location>
</feature>
<dbReference type="AlphaFoldDB" id="A0A0P1F5N9"/>
<feature type="region of interest" description="Disordered" evidence="1">
    <location>
        <begin position="1"/>
        <end position="130"/>
    </location>
</feature>
<sequence length="287" mass="29875">MNVMSSISASVMSWSSHSQETQESTRGEKLVARLDQDQDGGISAEELKDTRLGRRMSVDTFSKIDDDNDGKLTADEIDSFRADNDLSDRRTGSARRGHHHRPPPPPSDTADTVSQLADLQSGSSSETETSFTIVSFESTTTKSSGETTTTNFLAIQAYSRTSSSAGTDTSSDATVDAEAIDVTPGTMADAGAGAETAVVTETADNSAMTASAETSDAVILAQTINATNEPDSAAEILDEVAAAEAAEAAAATEEVATADETAKIVTSSINMTALFAYSKTVEMATSA</sequence>
<dbReference type="Proteomes" id="UP000051587">
    <property type="component" value="Unassembled WGS sequence"/>
</dbReference>
<keyword evidence="4" id="KW-1185">Reference proteome</keyword>
<evidence type="ECO:0000313" key="4">
    <source>
        <dbReference type="Proteomes" id="UP000051587"/>
    </source>
</evidence>
<dbReference type="InterPro" id="IPR011992">
    <property type="entry name" value="EF-hand-dom_pair"/>
</dbReference>
<evidence type="ECO:0000313" key="3">
    <source>
        <dbReference type="EMBL" id="CUH63171.1"/>
    </source>
</evidence>
<dbReference type="InterPro" id="IPR002048">
    <property type="entry name" value="EF_hand_dom"/>
</dbReference>
<accession>A0A0P1F5N9</accession>
<dbReference type="GO" id="GO:0005509">
    <property type="term" value="F:calcium ion binding"/>
    <property type="evidence" value="ECO:0007669"/>
    <property type="project" value="InterPro"/>
</dbReference>
<dbReference type="EMBL" id="CYSA01000007">
    <property type="protein sequence ID" value="CUH63171.1"/>
    <property type="molecule type" value="Genomic_DNA"/>
</dbReference>
<proteinExistence type="predicted"/>
<dbReference type="Pfam" id="PF13202">
    <property type="entry name" value="EF-hand_5"/>
    <property type="match status" value="2"/>
</dbReference>
<feature type="compositionally biased region" description="Basic residues" evidence="1">
    <location>
        <begin position="92"/>
        <end position="102"/>
    </location>
</feature>
<evidence type="ECO:0000256" key="1">
    <source>
        <dbReference type="SAM" id="MobiDB-lite"/>
    </source>
</evidence>
<evidence type="ECO:0000259" key="2">
    <source>
        <dbReference type="Pfam" id="PF13202"/>
    </source>
</evidence>
<feature type="compositionally biased region" description="Low complexity" evidence="1">
    <location>
        <begin position="1"/>
        <end position="18"/>
    </location>
</feature>
<reference evidence="3 4" key="1">
    <citation type="submission" date="2015-09" db="EMBL/GenBank/DDBJ databases">
        <authorList>
            <consortium name="Swine Surveillance"/>
        </authorList>
    </citation>
    <scope>NUCLEOTIDE SEQUENCE [LARGE SCALE GENOMIC DNA]</scope>
    <source>
        <strain evidence="3 4">CECT 4357</strain>
    </source>
</reference>
<feature type="domain" description="EF-hand" evidence="2">
    <location>
        <begin position="34"/>
        <end position="48"/>
    </location>
</feature>
<feature type="compositionally biased region" description="Basic and acidic residues" evidence="1">
    <location>
        <begin position="23"/>
        <end position="36"/>
    </location>
</feature>
<dbReference type="SUPFAM" id="SSF47473">
    <property type="entry name" value="EF-hand"/>
    <property type="match status" value="1"/>
</dbReference>
<feature type="compositionally biased region" description="Basic and acidic residues" evidence="1">
    <location>
        <begin position="62"/>
        <end position="91"/>
    </location>
</feature>
<name>A0A0P1F5N9_THAGE</name>
<organism evidence="3 4">
    <name type="scientific">Thalassovita gelatinovora</name>
    <name type="common">Thalassobius gelatinovorus</name>
    <dbReference type="NCBI Taxonomy" id="53501"/>
    <lineage>
        <taxon>Bacteria</taxon>
        <taxon>Pseudomonadati</taxon>
        <taxon>Pseudomonadota</taxon>
        <taxon>Alphaproteobacteria</taxon>
        <taxon>Rhodobacterales</taxon>
        <taxon>Roseobacteraceae</taxon>
        <taxon>Thalassovita</taxon>
    </lineage>
</organism>
<dbReference type="RefSeq" id="WP_058261319.1">
    <property type="nucleotide sequence ID" value="NZ_CP051181.1"/>
</dbReference>
<dbReference type="Gene3D" id="1.10.238.10">
    <property type="entry name" value="EF-hand"/>
    <property type="match status" value="1"/>
</dbReference>
<protein>
    <recommendedName>
        <fullName evidence="2">EF-hand domain-containing protein</fullName>
    </recommendedName>
</protein>
<feature type="compositionally biased region" description="Polar residues" evidence="1">
    <location>
        <begin position="109"/>
        <end position="122"/>
    </location>
</feature>
<gene>
    <name evidence="3" type="ORF">TG4357_00516</name>
</gene>
<dbReference type="OrthoDB" id="5470953at2"/>
<dbReference type="InterPro" id="IPR018247">
    <property type="entry name" value="EF_Hand_1_Ca_BS"/>
</dbReference>